<evidence type="ECO:0000313" key="3">
    <source>
        <dbReference type="Proteomes" id="UP000327044"/>
    </source>
</evidence>
<reference evidence="2 3" key="2">
    <citation type="journal article" date="2018" name="Elife">
        <title>Firefly genomes illuminate parallel origins of bioluminescence in beetles.</title>
        <authorList>
            <person name="Fallon T.R."/>
            <person name="Lower S.E."/>
            <person name="Chang C.H."/>
            <person name="Bessho-Uehara M."/>
            <person name="Martin G.J."/>
            <person name="Bewick A.J."/>
            <person name="Behringer M."/>
            <person name="Debat H.J."/>
            <person name="Wong I."/>
            <person name="Day J.C."/>
            <person name="Suvorov A."/>
            <person name="Silva C.J."/>
            <person name="Stanger-Hall K.F."/>
            <person name="Hall D.W."/>
            <person name="Schmitz R.J."/>
            <person name="Nelson D.R."/>
            <person name="Lewis S.M."/>
            <person name="Shigenobu S."/>
            <person name="Bybee S.M."/>
            <person name="Larracuente A.M."/>
            <person name="Oba Y."/>
            <person name="Weng J.K."/>
        </authorList>
    </citation>
    <scope>NUCLEOTIDE SEQUENCE [LARGE SCALE GENOMIC DNA]</scope>
    <source>
        <strain evidence="2">1611_PpyrPB1</strain>
        <tissue evidence="2">Whole body</tissue>
    </source>
</reference>
<evidence type="ECO:0000313" key="1">
    <source>
        <dbReference type="EMBL" id="JAV60878.1"/>
    </source>
</evidence>
<reference evidence="1" key="1">
    <citation type="journal article" date="2016" name="Sci. Rep.">
        <title>Molecular characterization of firefly nuptial gifts: a multi-omics approach sheds light on postcopulatory sexual selection.</title>
        <authorList>
            <person name="Al-Wathiqui N."/>
            <person name="Fallon T.R."/>
            <person name="South A."/>
            <person name="Weng J.K."/>
            <person name="Lewis S.M."/>
        </authorList>
    </citation>
    <scope>NUCLEOTIDE SEQUENCE</scope>
</reference>
<name>A0A1Y1KJT7_PHOPY</name>
<dbReference type="InParanoid" id="A0A1Y1KJT7"/>
<dbReference type="OrthoDB" id="6611808at2759"/>
<organism evidence="1">
    <name type="scientific">Photinus pyralis</name>
    <name type="common">Common eastern firefly</name>
    <name type="synonym">Lampyris pyralis</name>
    <dbReference type="NCBI Taxonomy" id="7054"/>
    <lineage>
        <taxon>Eukaryota</taxon>
        <taxon>Metazoa</taxon>
        <taxon>Ecdysozoa</taxon>
        <taxon>Arthropoda</taxon>
        <taxon>Hexapoda</taxon>
        <taxon>Insecta</taxon>
        <taxon>Pterygota</taxon>
        <taxon>Neoptera</taxon>
        <taxon>Endopterygota</taxon>
        <taxon>Coleoptera</taxon>
        <taxon>Polyphaga</taxon>
        <taxon>Elateriformia</taxon>
        <taxon>Elateroidea</taxon>
        <taxon>Lampyridae</taxon>
        <taxon>Lampyrinae</taxon>
        <taxon>Photinus</taxon>
    </lineage>
</organism>
<evidence type="ECO:0000313" key="2">
    <source>
        <dbReference type="EMBL" id="KAB0794790.1"/>
    </source>
</evidence>
<proteinExistence type="predicted"/>
<dbReference type="EMBL" id="GEZM01083985">
    <property type="protein sequence ID" value="JAV60878.1"/>
    <property type="molecule type" value="Transcribed_RNA"/>
</dbReference>
<keyword evidence="3" id="KW-1185">Reference proteome</keyword>
<accession>A0A1Y1KJT7</accession>
<sequence>MATLLNQLKGIVNQIDDRGCCSTRCPQMSSPSFPFLQVCMLDPPCAVVPTEPKYVKPLQMPAPASACSNEVYDNEVEGLRTRAYNFYNNYNIDYHKTGHEFDYKPSKKRNLPYNATTVGGTFPNCPEDLQKNRTNRKMACPTGFKPCQMQLSPPPQCHPLGTWCASIRPCSPKARHRARECGTAKQKY</sequence>
<dbReference type="EMBL" id="GEZM01083986">
    <property type="protein sequence ID" value="JAV60876.1"/>
    <property type="molecule type" value="Transcribed_RNA"/>
</dbReference>
<dbReference type="Proteomes" id="UP000327044">
    <property type="component" value="Unassembled WGS sequence"/>
</dbReference>
<protein>
    <submittedName>
        <fullName evidence="1">Uncharacterized protein</fullName>
    </submittedName>
</protein>
<dbReference type="EMBL" id="VVIM01000008">
    <property type="protein sequence ID" value="KAB0794790.1"/>
    <property type="molecule type" value="Genomic_DNA"/>
</dbReference>
<dbReference type="AlphaFoldDB" id="A0A1Y1KJT7"/>
<reference evidence="2" key="3">
    <citation type="submission" date="2019-08" db="EMBL/GenBank/DDBJ databases">
        <authorList>
            <consortium name="Photinus pyralis genome working group"/>
            <person name="Fallon T.R."/>
            <person name="Sander Lower S.E."/>
            <person name="Weng J.-K."/>
        </authorList>
    </citation>
    <scope>NUCLEOTIDE SEQUENCE</scope>
    <source>
        <strain evidence="2">1611_PpyrPB1</strain>
        <tissue evidence="2">Whole body</tissue>
    </source>
</reference>
<gene>
    <name evidence="2" type="ORF">PPYR_11629</name>
</gene>